<evidence type="ECO:0000313" key="1">
    <source>
        <dbReference type="EMBL" id="KRX04827.1"/>
    </source>
</evidence>
<dbReference type="PANTHER" id="PTHR13593:SF113">
    <property type="entry name" value="SI:DKEY-266F7.9"/>
    <property type="match status" value="1"/>
</dbReference>
<proteinExistence type="predicted"/>
<keyword evidence="2" id="KW-1185">Reference proteome</keyword>
<evidence type="ECO:0000313" key="2">
    <source>
        <dbReference type="Proteomes" id="UP000054937"/>
    </source>
</evidence>
<sequence length="802" mass="94419">MDIQKKNIQYDIEKLNDPLNPNNQFLSNWMEHLYPVIKDKSILDLTLPVYTIGEFAKSLSQTQKLNIIEQLDSGIRFIDMRAVYSEIKVNYSKYNWFGLHFLQTKSSLIDLCRPIKDWMKQHSKEILVVQITYHGDTCALDNESAYPGANKKAKQKFWQQFQDLFEEYLYKNESLLNMTSIKYLVETNQRMIVVTSNWEEFTNKSPYAINGCNFIDGIANSSIYTVEESYNFETNFFKNGTQYMQNAKQKNQFVVKNMINVEKVWSILYTTNDKIAIPIQDQQNAVFPIVSYIINQNLNYYCHNLSNNIYSDIEQDLDQIELNKQCKKNYEYANYFISKYPLYFYDNDYTGRNKNWPFNINNPFYSDWMSIMLPLIGDLNFFDLSVPGSHDSLTYDLSEIFADRANSIPLKLSFIMHRYLSKHFGAYGKTQAKCQTLTIKEQLDNGIRWLDLRAVLSQDTPTSLTQNWYGLHFMQTQTKLLDLSQQIRDWMDQHKEEIVVLQLTYHGEECYSETDYPGITTEQKRKFWKNFLEIFKDIAYNQDQYPQLNQMSINDMLDNNIRTVIYVSDYEEFTDSSPYAMNGCTVKQYGGSDIYEQQFAYQNEIEFFQNCSQIKAENKAQNLYTSKSMATSEDMNTILYSLLVNFLPDQQYQDTILKEQEKCSSSFQIPDNKFCPMTLLDVGNWANYYKQLTLDIALNNKYTFPNNIFFDQIYYEGTIKTGIITGELESNKQNQENSRYSLSAVVIKSNWNYVCNKDSLPGKLRTNCDIILPLLQTRIKKYSVYTFENINYGRLENWPQQN</sequence>
<dbReference type="InParanoid" id="A0A0V0QRE1"/>
<dbReference type="AlphaFoldDB" id="A0A0V0QRE1"/>
<comment type="caution">
    <text evidence="1">The sequence shown here is derived from an EMBL/GenBank/DDBJ whole genome shotgun (WGS) entry which is preliminary data.</text>
</comment>
<gene>
    <name evidence="1" type="ORF">PPERSA_06461</name>
</gene>
<dbReference type="Pfam" id="PF26146">
    <property type="entry name" value="PI-PLC_X"/>
    <property type="match status" value="1"/>
</dbReference>
<organism evidence="1 2">
    <name type="scientific">Pseudocohnilembus persalinus</name>
    <name type="common">Ciliate</name>
    <dbReference type="NCBI Taxonomy" id="266149"/>
    <lineage>
        <taxon>Eukaryota</taxon>
        <taxon>Sar</taxon>
        <taxon>Alveolata</taxon>
        <taxon>Ciliophora</taxon>
        <taxon>Intramacronucleata</taxon>
        <taxon>Oligohymenophorea</taxon>
        <taxon>Scuticociliatia</taxon>
        <taxon>Philasterida</taxon>
        <taxon>Pseudocohnilembidae</taxon>
        <taxon>Pseudocohnilembus</taxon>
    </lineage>
</organism>
<dbReference type="GO" id="GO:0008081">
    <property type="term" value="F:phosphoric diester hydrolase activity"/>
    <property type="evidence" value="ECO:0007669"/>
    <property type="project" value="InterPro"/>
</dbReference>
<dbReference type="OrthoDB" id="433300at2759"/>
<dbReference type="GO" id="GO:0006629">
    <property type="term" value="P:lipid metabolic process"/>
    <property type="evidence" value="ECO:0007669"/>
    <property type="project" value="InterPro"/>
</dbReference>
<reference evidence="1 2" key="1">
    <citation type="journal article" date="2015" name="Sci. Rep.">
        <title>Genome of the facultative scuticociliatosis pathogen Pseudocohnilembus persalinus provides insight into its virulence through horizontal gene transfer.</title>
        <authorList>
            <person name="Xiong J."/>
            <person name="Wang G."/>
            <person name="Cheng J."/>
            <person name="Tian M."/>
            <person name="Pan X."/>
            <person name="Warren A."/>
            <person name="Jiang C."/>
            <person name="Yuan D."/>
            <person name="Miao W."/>
        </authorList>
    </citation>
    <scope>NUCLEOTIDE SEQUENCE [LARGE SCALE GENOMIC DNA]</scope>
    <source>
        <strain evidence="1">36N120E</strain>
    </source>
</reference>
<dbReference type="PANTHER" id="PTHR13593">
    <property type="match status" value="1"/>
</dbReference>
<dbReference type="PROSITE" id="PS50007">
    <property type="entry name" value="PIPLC_X_DOMAIN"/>
    <property type="match status" value="1"/>
</dbReference>
<accession>A0A0V0QRE1</accession>
<dbReference type="EMBL" id="LDAU01000110">
    <property type="protein sequence ID" value="KRX04827.1"/>
    <property type="molecule type" value="Genomic_DNA"/>
</dbReference>
<name>A0A0V0QRE1_PSEPJ</name>
<dbReference type="InterPro" id="IPR051057">
    <property type="entry name" value="PI-PLC_domain"/>
</dbReference>
<protein>
    <submittedName>
        <fullName evidence="1">PLC-like phosphodiesterase, TIM beta/alpha-barrel domain</fullName>
    </submittedName>
</protein>
<dbReference type="SUPFAM" id="SSF51695">
    <property type="entry name" value="PLC-like phosphodiesterases"/>
    <property type="match status" value="2"/>
</dbReference>
<dbReference type="Gene3D" id="3.20.20.190">
    <property type="entry name" value="Phosphatidylinositol (PI) phosphodiesterase"/>
    <property type="match status" value="2"/>
</dbReference>
<dbReference type="InterPro" id="IPR017946">
    <property type="entry name" value="PLC-like_Pdiesterase_TIM-brl"/>
</dbReference>
<dbReference type="Proteomes" id="UP000054937">
    <property type="component" value="Unassembled WGS sequence"/>
</dbReference>